<reference evidence="3" key="1">
    <citation type="journal article" date="2020" name="Plant J.">
        <title>Transposons played a major role in the diversification between the closely related almond and peach genomes: results from the almond genome sequence.</title>
        <authorList>
            <person name="Alioto T."/>
            <person name="Alexiou K.G."/>
            <person name="Bardil A."/>
            <person name="Barteri F."/>
            <person name="Castanera R."/>
            <person name="Cruz F."/>
            <person name="Dhingra A."/>
            <person name="Duval H."/>
            <person name="Fernandez I Marti A."/>
            <person name="Frias L."/>
            <person name="Galan B."/>
            <person name="Garcia J.L."/>
            <person name="Howad W."/>
            <person name="Gomez-Garrido J."/>
            <person name="Gut M."/>
            <person name="Julca I."/>
            <person name="Morata J."/>
            <person name="Puigdomenech P."/>
            <person name="Ribeca P."/>
            <person name="Rubio Cabetas M.J."/>
            <person name="Vlasova A."/>
            <person name="Wirthensohn M."/>
            <person name="Garcia-Mas J."/>
            <person name="Gabaldon T."/>
            <person name="Casacuberta J.M."/>
            <person name="Arus P."/>
        </authorList>
    </citation>
    <scope>NUCLEOTIDE SEQUENCE [LARGE SCALE GENOMIC DNA]</scope>
    <source>
        <strain evidence="3">cv. Texas</strain>
    </source>
</reference>
<evidence type="ECO:0000313" key="2">
    <source>
        <dbReference type="EMBL" id="VVA28803.1"/>
    </source>
</evidence>
<dbReference type="Gramene" id="VVA28803">
    <property type="protein sequence ID" value="VVA28803"/>
    <property type="gene ID" value="Prudul26B012733"/>
</dbReference>
<dbReference type="PANTHER" id="PTHR34023:SF4">
    <property type="entry name" value="RNASE H TYPE-1 DOMAIN-CONTAINING PROTEIN"/>
    <property type="match status" value="1"/>
</dbReference>
<accession>A0A5E4FL52</accession>
<dbReference type="SUPFAM" id="SSF53098">
    <property type="entry name" value="Ribonuclease H-like"/>
    <property type="match status" value="1"/>
</dbReference>
<dbReference type="Gene3D" id="3.30.420.10">
    <property type="entry name" value="Ribonuclease H-like superfamily/Ribonuclease H"/>
    <property type="match status" value="1"/>
</dbReference>
<dbReference type="CDD" id="cd06222">
    <property type="entry name" value="RNase_H_like"/>
    <property type="match status" value="1"/>
</dbReference>
<dbReference type="InParanoid" id="A0A5E4FL52"/>
<dbReference type="PANTHER" id="PTHR34023">
    <property type="entry name" value="RNASE H DOMAIN-CONTAINING PROTEIN"/>
    <property type="match status" value="1"/>
</dbReference>
<proteinExistence type="predicted"/>
<evidence type="ECO:0000259" key="1">
    <source>
        <dbReference type="Pfam" id="PF13456"/>
    </source>
</evidence>
<dbReference type="InterPro" id="IPR044730">
    <property type="entry name" value="RNase_H-like_dom_plant"/>
</dbReference>
<protein>
    <submittedName>
        <fullName evidence="2">PREDICTED: reverse mRNAase</fullName>
    </submittedName>
</protein>
<organism evidence="2 3">
    <name type="scientific">Prunus dulcis</name>
    <name type="common">Almond</name>
    <name type="synonym">Amygdalus dulcis</name>
    <dbReference type="NCBI Taxonomy" id="3755"/>
    <lineage>
        <taxon>Eukaryota</taxon>
        <taxon>Viridiplantae</taxon>
        <taxon>Streptophyta</taxon>
        <taxon>Embryophyta</taxon>
        <taxon>Tracheophyta</taxon>
        <taxon>Spermatophyta</taxon>
        <taxon>Magnoliopsida</taxon>
        <taxon>eudicotyledons</taxon>
        <taxon>Gunneridae</taxon>
        <taxon>Pentapetalae</taxon>
        <taxon>rosids</taxon>
        <taxon>fabids</taxon>
        <taxon>Rosales</taxon>
        <taxon>Rosaceae</taxon>
        <taxon>Amygdaloideae</taxon>
        <taxon>Amygdaleae</taxon>
        <taxon>Prunus</taxon>
    </lineage>
</organism>
<dbReference type="AlphaFoldDB" id="A0A5E4FL52"/>
<dbReference type="InterPro" id="IPR002156">
    <property type="entry name" value="RNaseH_domain"/>
</dbReference>
<dbReference type="Proteomes" id="UP000327085">
    <property type="component" value="Chromosome 6"/>
</dbReference>
<dbReference type="EMBL" id="CABIKO010000150">
    <property type="protein sequence ID" value="VVA28803.1"/>
    <property type="molecule type" value="Genomic_DNA"/>
</dbReference>
<dbReference type="GO" id="GO:0003676">
    <property type="term" value="F:nucleic acid binding"/>
    <property type="evidence" value="ECO:0007669"/>
    <property type="project" value="InterPro"/>
</dbReference>
<feature type="domain" description="RNase H type-1" evidence="1">
    <location>
        <begin position="191"/>
        <end position="259"/>
    </location>
</feature>
<sequence length="296" mass="33934">MLRVNWSFLHLMLKWLKLLVTYHPIRLLCYTIVILKFLMELGVKHLLSGLVWNGDYDYDVDAENCGGDVTLPFIDELADNDFSQVKEVGYNEDEETFENVGTKMANEDIGAELPNQDVGVNMTIDDEGGELPNKDEDSKFKDSDYEFNENEPEVRATVQENIADEGTTHEAQEMCHQMVLTHRNLTLEVRKKMKLGLRQMTVNSDSAVVVDMINGEWVDSHPMSLFLTKCRELLKSQWNCSILHVYRETNFAADFLAKMGHHKGLGYHELSSPPDLMQPILDDDKSGLLRPRFVYV</sequence>
<dbReference type="GO" id="GO:0004523">
    <property type="term" value="F:RNA-DNA hybrid ribonuclease activity"/>
    <property type="evidence" value="ECO:0007669"/>
    <property type="project" value="InterPro"/>
</dbReference>
<evidence type="ECO:0000313" key="3">
    <source>
        <dbReference type="Proteomes" id="UP000327085"/>
    </source>
</evidence>
<gene>
    <name evidence="2" type="ORF">ALMOND_2B012733</name>
</gene>
<dbReference type="Pfam" id="PF13456">
    <property type="entry name" value="RVT_3"/>
    <property type="match status" value="1"/>
</dbReference>
<dbReference type="InterPro" id="IPR012337">
    <property type="entry name" value="RNaseH-like_sf"/>
</dbReference>
<dbReference type="InterPro" id="IPR036397">
    <property type="entry name" value="RNaseH_sf"/>
</dbReference>
<name>A0A5E4FL52_PRUDU</name>